<comment type="caution">
    <text evidence="2">The sequence shown here is derived from an EMBL/GenBank/DDBJ whole genome shotgun (WGS) entry which is preliminary data.</text>
</comment>
<feature type="signal peptide" evidence="1">
    <location>
        <begin position="1"/>
        <end position="20"/>
    </location>
</feature>
<feature type="chain" id="PRO_5001614051" description="Lipoprotein" evidence="1">
    <location>
        <begin position="21"/>
        <end position="82"/>
    </location>
</feature>
<name>A0A062U2D5_9PROT</name>
<keyword evidence="1" id="KW-0732">Signal</keyword>
<dbReference type="RefSeq" id="WP_034798633.1">
    <property type="nucleotide sequence ID" value="NZ_AWFF01000076.1"/>
</dbReference>
<evidence type="ECO:0000313" key="2">
    <source>
        <dbReference type="EMBL" id="KCZ51908.1"/>
    </source>
</evidence>
<dbReference type="EMBL" id="AWFF01000076">
    <property type="protein sequence ID" value="KCZ51908.1"/>
    <property type="molecule type" value="Genomic_DNA"/>
</dbReference>
<keyword evidence="3" id="KW-1185">Reference proteome</keyword>
<evidence type="ECO:0000313" key="3">
    <source>
        <dbReference type="Proteomes" id="UP000027037"/>
    </source>
</evidence>
<accession>A0A062U2D5</accession>
<protein>
    <recommendedName>
        <fullName evidence="4">Lipoprotein</fullName>
    </recommendedName>
</protein>
<dbReference type="AlphaFoldDB" id="A0A062U2D5"/>
<proteinExistence type="predicted"/>
<evidence type="ECO:0000256" key="1">
    <source>
        <dbReference type="SAM" id="SignalP"/>
    </source>
</evidence>
<dbReference type="PATRIC" id="fig|1280946.3.peg.3104"/>
<organism evidence="2 3">
    <name type="scientific">Hyphomonas beringensis</name>
    <dbReference type="NCBI Taxonomy" id="1280946"/>
    <lineage>
        <taxon>Bacteria</taxon>
        <taxon>Pseudomonadati</taxon>
        <taxon>Pseudomonadota</taxon>
        <taxon>Alphaproteobacteria</taxon>
        <taxon>Hyphomonadales</taxon>
        <taxon>Hyphomonadaceae</taxon>
        <taxon>Hyphomonas</taxon>
    </lineage>
</organism>
<dbReference type="STRING" id="1280946.HY29_05065"/>
<gene>
    <name evidence="2" type="ORF">HY29_05065</name>
</gene>
<sequence>MFIHRELRFAVMSVSLAALAGCESLDNVMGALSSEQAAKVQEECGLIPPKSRVKNAVHARRRAYLDCKRKVLEEEADPEPRT</sequence>
<dbReference type="OrthoDB" id="7631645at2"/>
<dbReference type="Proteomes" id="UP000027037">
    <property type="component" value="Unassembled WGS sequence"/>
</dbReference>
<reference evidence="2 3" key="1">
    <citation type="journal article" date="2014" name="Antonie Van Leeuwenhoek">
        <title>Hyphomonas beringensis sp. nov. and Hyphomonas chukchiensis sp. nov., isolated from surface seawater of the Bering Sea and Chukchi Sea.</title>
        <authorList>
            <person name="Li C."/>
            <person name="Lai Q."/>
            <person name="Li G."/>
            <person name="Dong C."/>
            <person name="Wang J."/>
            <person name="Liao Y."/>
            <person name="Shao Z."/>
        </authorList>
    </citation>
    <scope>NUCLEOTIDE SEQUENCE [LARGE SCALE GENOMIC DNA]</scope>
    <source>
        <strain evidence="2 3">25B14_1</strain>
    </source>
</reference>
<evidence type="ECO:0008006" key="4">
    <source>
        <dbReference type="Google" id="ProtNLM"/>
    </source>
</evidence>
<dbReference type="eggNOG" id="ENOG50342PS">
    <property type="taxonomic scope" value="Bacteria"/>
</dbReference>
<dbReference type="PROSITE" id="PS51257">
    <property type="entry name" value="PROKAR_LIPOPROTEIN"/>
    <property type="match status" value="1"/>
</dbReference>